<dbReference type="EMBL" id="UYYB01096045">
    <property type="protein sequence ID" value="VDM75923.1"/>
    <property type="molecule type" value="Genomic_DNA"/>
</dbReference>
<gene>
    <name evidence="1" type="ORF">SVUK_LOCUS10921</name>
</gene>
<accession>A0A3P7J603</accession>
<keyword evidence="2" id="KW-1185">Reference proteome</keyword>
<protein>
    <submittedName>
        <fullName evidence="1">Uncharacterized protein</fullName>
    </submittedName>
</protein>
<dbReference type="Proteomes" id="UP000270094">
    <property type="component" value="Unassembled WGS sequence"/>
</dbReference>
<proteinExistence type="predicted"/>
<evidence type="ECO:0000313" key="2">
    <source>
        <dbReference type="Proteomes" id="UP000270094"/>
    </source>
</evidence>
<name>A0A3P7J603_STRVU</name>
<dbReference type="AlphaFoldDB" id="A0A3P7J603"/>
<sequence length="61" mass="6442">MASRVATRASSPAPDEVECMDMVHPMKSNNNLPLTSTTPSMPPILITINGIPFKPHVPGGS</sequence>
<dbReference type="OrthoDB" id="5836952at2759"/>
<reference evidence="1 2" key="1">
    <citation type="submission" date="2018-11" db="EMBL/GenBank/DDBJ databases">
        <authorList>
            <consortium name="Pathogen Informatics"/>
        </authorList>
    </citation>
    <scope>NUCLEOTIDE SEQUENCE [LARGE SCALE GENOMIC DNA]</scope>
</reference>
<organism evidence="1 2">
    <name type="scientific">Strongylus vulgaris</name>
    <name type="common">Blood worm</name>
    <dbReference type="NCBI Taxonomy" id="40348"/>
    <lineage>
        <taxon>Eukaryota</taxon>
        <taxon>Metazoa</taxon>
        <taxon>Ecdysozoa</taxon>
        <taxon>Nematoda</taxon>
        <taxon>Chromadorea</taxon>
        <taxon>Rhabditida</taxon>
        <taxon>Rhabditina</taxon>
        <taxon>Rhabditomorpha</taxon>
        <taxon>Strongyloidea</taxon>
        <taxon>Strongylidae</taxon>
        <taxon>Strongylus</taxon>
    </lineage>
</organism>
<evidence type="ECO:0000313" key="1">
    <source>
        <dbReference type="EMBL" id="VDM75923.1"/>
    </source>
</evidence>